<accession>A0ACB8EDS0</accession>
<reference evidence="1" key="1">
    <citation type="submission" date="2021-08" db="EMBL/GenBank/DDBJ databases">
        <title>The first chromosome-level gecko genome reveals the dynamic sex chromosomes of Neotropical dwarf geckos (Sphaerodactylidae: Sphaerodactylus).</title>
        <authorList>
            <person name="Pinto B.J."/>
            <person name="Keating S.E."/>
            <person name="Gamble T."/>
        </authorList>
    </citation>
    <scope>NUCLEOTIDE SEQUENCE</scope>
    <source>
        <strain evidence="1">TG3544</strain>
    </source>
</reference>
<name>A0ACB8EDS0_9SAUR</name>
<evidence type="ECO:0000313" key="2">
    <source>
        <dbReference type="Proteomes" id="UP000827872"/>
    </source>
</evidence>
<organism evidence="1 2">
    <name type="scientific">Sphaerodactylus townsendi</name>
    <dbReference type="NCBI Taxonomy" id="933632"/>
    <lineage>
        <taxon>Eukaryota</taxon>
        <taxon>Metazoa</taxon>
        <taxon>Chordata</taxon>
        <taxon>Craniata</taxon>
        <taxon>Vertebrata</taxon>
        <taxon>Euteleostomi</taxon>
        <taxon>Lepidosauria</taxon>
        <taxon>Squamata</taxon>
        <taxon>Bifurcata</taxon>
        <taxon>Gekkota</taxon>
        <taxon>Sphaerodactylidae</taxon>
        <taxon>Sphaerodactylus</taxon>
    </lineage>
</organism>
<protein>
    <submittedName>
        <fullName evidence="1">Uncharacterized protein</fullName>
    </submittedName>
</protein>
<keyword evidence="2" id="KW-1185">Reference proteome</keyword>
<sequence>MQRGGRASCAQGAGLRRSPLAGCKQVGAPKGTPSDLNLLRPGQRGRAGRDYTTINERPRRLSAGTIAIIAILSILFAILLASFIAALIYTRSDIYGNGGNISVQDSVSVTHYTTHHVYNQASAKS</sequence>
<dbReference type="EMBL" id="CM037629">
    <property type="protein sequence ID" value="KAH7990412.1"/>
    <property type="molecule type" value="Genomic_DNA"/>
</dbReference>
<comment type="caution">
    <text evidence="1">The sequence shown here is derived from an EMBL/GenBank/DDBJ whole genome shotgun (WGS) entry which is preliminary data.</text>
</comment>
<evidence type="ECO:0000313" key="1">
    <source>
        <dbReference type="EMBL" id="KAH7990412.1"/>
    </source>
</evidence>
<dbReference type="Proteomes" id="UP000827872">
    <property type="component" value="Linkage Group LG16"/>
</dbReference>
<proteinExistence type="predicted"/>
<gene>
    <name evidence="1" type="ORF">K3G42_006925</name>
</gene>